<proteinExistence type="predicted"/>
<dbReference type="InterPro" id="IPR004158">
    <property type="entry name" value="DUF247_pln"/>
</dbReference>
<dbReference type="InterPro" id="IPR001611">
    <property type="entry name" value="Leu-rich_rpt"/>
</dbReference>
<keyword evidence="3" id="KW-1185">Reference proteome</keyword>
<dbReference type="InterPro" id="IPR032675">
    <property type="entry name" value="LRR_dom_sf"/>
</dbReference>
<dbReference type="Pfam" id="PF00560">
    <property type="entry name" value="LRR_1"/>
    <property type="match status" value="1"/>
</dbReference>
<accession>A0AAD8X8I5</accession>
<keyword evidence="1" id="KW-0472">Membrane</keyword>
<keyword evidence="1" id="KW-0812">Transmembrane</keyword>
<dbReference type="Gene3D" id="3.80.10.10">
    <property type="entry name" value="Ribonuclease Inhibitor"/>
    <property type="match status" value="1"/>
</dbReference>
<dbReference type="EMBL" id="JAUUTY010000001">
    <property type="protein sequence ID" value="KAK1699575.1"/>
    <property type="molecule type" value="Genomic_DNA"/>
</dbReference>
<dbReference type="SUPFAM" id="SSF52058">
    <property type="entry name" value="L domain-like"/>
    <property type="match status" value="1"/>
</dbReference>
<dbReference type="PANTHER" id="PTHR31549:SF292">
    <property type="entry name" value="DUF4220 DOMAIN-CONTAINING PROTEIN"/>
    <property type="match status" value="1"/>
</dbReference>
<name>A0AAD8X8I5_LOLMU</name>
<dbReference type="AlphaFoldDB" id="A0AAD8X8I5"/>
<evidence type="ECO:0000313" key="2">
    <source>
        <dbReference type="EMBL" id="KAK1699575.1"/>
    </source>
</evidence>
<dbReference type="PANTHER" id="PTHR31549">
    <property type="entry name" value="PROTEIN, PUTATIVE (DUF247)-RELATED-RELATED"/>
    <property type="match status" value="1"/>
</dbReference>
<gene>
    <name evidence="2" type="ORF">QYE76_016272</name>
</gene>
<organism evidence="2 3">
    <name type="scientific">Lolium multiflorum</name>
    <name type="common">Italian ryegrass</name>
    <name type="synonym">Lolium perenne subsp. multiflorum</name>
    <dbReference type="NCBI Taxonomy" id="4521"/>
    <lineage>
        <taxon>Eukaryota</taxon>
        <taxon>Viridiplantae</taxon>
        <taxon>Streptophyta</taxon>
        <taxon>Embryophyta</taxon>
        <taxon>Tracheophyta</taxon>
        <taxon>Spermatophyta</taxon>
        <taxon>Magnoliopsida</taxon>
        <taxon>Liliopsida</taxon>
        <taxon>Poales</taxon>
        <taxon>Poaceae</taxon>
        <taxon>BOP clade</taxon>
        <taxon>Pooideae</taxon>
        <taxon>Poodae</taxon>
        <taxon>Poeae</taxon>
        <taxon>Poeae Chloroplast Group 2 (Poeae type)</taxon>
        <taxon>Loliodinae</taxon>
        <taxon>Loliinae</taxon>
        <taxon>Lolium</taxon>
    </lineage>
</organism>
<protein>
    <submittedName>
        <fullName evidence="2">Uncharacterized protein</fullName>
    </submittedName>
</protein>
<evidence type="ECO:0000313" key="3">
    <source>
        <dbReference type="Proteomes" id="UP001231189"/>
    </source>
</evidence>
<dbReference type="Proteomes" id="UP001231189">
    <property type="component" value="Unassembled WGS sequence"/>
</dbReference>
<keyword evidence="1" id="KW-1133">Transmembrane helix</keyword>
<reference evidence="2" key="1">
    <citation type="submission" date="2023-07" db="EMBL/GenBank/DDBJ databases">
        <title>A chromosome-level genome assembly of Lolium multiflorum.</title>
        <authorList>
            <person name="Chen Y."/>
            <person name="Copetti D."/>
            <person name="Kolliker R."/>
            <person name="Studer B."/>
        </authorList>
    </citation>
    <scope>NUCLEOTIDE SEQUENCE</scope>
    <source>
        <strain evidence="2">02402/16</strain>
        <tissue evidence="2">Leaf</tissue>
    </source>
</reference>
<feature type="transmembrane region" description="Helical" evidence="1">
    <location>
        <begin position="170"/>
        <end position="189"/>
    </location>
</feature>
<dbReference type="Pfam" id="PF03140">
    <property type="entry name" value="DUF247"/>
    <property type="match status" value="1"/>
</dbReference>
<sequence length="420" mass="46884">MTTTYELRIKNDRRVIDIAAPDMDVAATGRNSPNQTGGGEIHTEWLRELTSVPRNAAVLKDLISRTPALWFLGERPATILWPRSRRASVKALHTACAVAIGPYHRGDRGLAFDEESKLPFLRYLREQCGIHLVEYVAALGATRGSFRNEFADDAVAADLLQDEEKFVKMLLLYSSFVLVFVLMFGRPGAAASFTMEHLVLHSALAQHADEIRLDLLVLENQVPFAAVKLLAASCRRLKLRSIEELVLGCFDDIPPRRARGKVDLETTDARFYHVLHLFHWSRVPENKYRVLSMPLKLLESEPEPERLIPCARELQNSRANLSHAGAHADPELGGLAALRMLWLAGCNLGGSIPPSLGQLDVSRNALTEPTPPQIAGLMSIVQIDLYNNYSLSLSGPILKSFGKLVEFMSMDAGWDWWRSR</sequence>
<evidence type="ECO:0000256" key="1">
    <source>
        <dbReference type="SAM" id="Phobius"/>
    </source>
</evidence>
<comment type="caution">
    <text evidence="2">The sequence shown here is derived from an EMBL/GenBank/DDBJ whole genome shotgun (WGS) entry which is preliminary data.</text>
</comment>